<dbReference type="Pfam" id="PF00083">
    <property type="entry name" value="Sugar_tr"/>
    <property type="match status" value="1"/>
</dbReference>
<keyword evidence="3 9" id="KW-0812">Transmembrane</keyword>
<keyword evidence="4" id="KW-0769">Symport</keyword>
<organism evidence="11 12">
    <name type="scientific">Acorus calamus</name>
    <name type="common">Sweet flag</name>
    <dbReference type="NCBI Taxonomy" id="4465"/>
    <lineage>
        <taxon>Eukaryota</taxon>
        <taxon>Viridiplantae</taxon>
        <taxon>Streptophyta</taxon>
        <taxon>Embryophyta</taxon>
        <taxon>Tracheophyta</taxon>
        <taxon>Spermatophyta</taxon>
        <taxon>Magnoliopsida</taxon>
        <taxon>Liliopsida</taxon>
        <taxon>Acoraceae</taxon>
        <taxon>Acorus</taxon>
    </lineage>
</organism>
<dbReference type="InterPro" id="IPR020846">
    <property type="entry name" value="MFS_dom"/>
</dbReference>
<reference evidence="11" key="2">
    <citation type="submission" date="2023-06" db="EMBL/GenBank/DDBJ databases">
        <authorList>
            <person name="Ma L."/>
            <person name="Liu K.-W."/>
            <person name="Li Z."/>
            <person name="Hsiao Y.-Y."/>
            <person name="Qi Y."/>
            <person name="Fu T."/>
            <person name="Tang G."/>
            <person name="Zhang D."/>
            <person name="Sun W.-H."/>
            <person name="Liu D.-K."/>
            <person name="Li Y."/>
            <person name="Chen G.-Z."/>
            <person name="Liu X.-D."/>
            <person name="Liao X.-Y."/>
            <person name="Jiang Y.-T."/>
            <person name="Yu X."/>
            <person name="Hao Y."/>
            <person name="Huang J."/>
            <person name="Zhao X.-W."/>
            <person name="Ke S."/>
            <person name="Chen Y.-Y."/>
            <person name="Wu W.-L."/>
            <person name="Hsu J.-L."/>
            <person name="Lin Y.-F."/>
            <person name="Huang M.-D."/>
            <person name="Li C.-Y."/>
            <person name="Huang L."/>
            <person name="Wang Z.-W."/>
            <person name="Zhao X."/>
            <person name="Zhong W.-Y."/>
            <person name="Peng D.-H."/>
            <person name="Ahmad S."/>
            <person name="Lan S."/>
            <person name="Zhang J.-S."/>
            <person name="Tsai W.-C."/>
            <person name="Van De Peer Y."/>
            <person name="Liu Z.-J."/>
        </authorList>
    </citation>
    <scope>NUCLEOTIDE SEQUENCE</scope>
    <source>
        <strain evidence="11">CP</strain>
        <tissue evidence="11">Leaves</tissue>
    </source>
</reference>
<feature type="transmembrane region" description="Helical" evidence="9">
    <location>
        <begin position="231"/>
        <end position="248"/>
    </location>
</feature>
<keyword evidence="2" id="KW-0813">Transport</keyword>
<keyword evidence="2" id="KW-0592">Phosphate transport</keyword>
<evidence type="ECO:0000256" key="3">
    <source>
        <dbReference type="ARBA" id="ARBA00022692"/>
    </source>
</evidence>
<feature type="transmembrane region" description="Helical" evidence="9">
    <location>
        <begin position="137"/>
        <end position="158"/>
    </location>
</feature>
<dbReference type="PROSITE" id="PS00217">
    <property type="entry name" value="SUGAR_TRANSPORT_2"/>
    <property type="match status" value="1"/>
</dbReference>
<comment type="subcellular location">
    <subcellularLocation>
        <location evidence="1">Membrane</location>
        <topology evidence="1">Multi-pass membrane protein</topology>
    </subcellularLocation>
</comment>
<evidence type="ECO:0000256" key="6">
    <source>
        <dbReference type="ARBA" id="ARBA00023136"/>
    </source>
</evidence>
<keyword evidence="6 9" id="KW-0472">Membrane</keyword>
<feature type="transmembrane region" description="Helical" evidence="9">
    <location>
        <begin position="313"/>
        <end position="335"/>
    </location>
</feature>
<dbReference type="SUPFAM" id="SSF103473">
    <property type="entry name" value="MFS general substrate transporter"/>
    <property type="match status" value="1"/>
</dbReference>
<dbReference type="GO" id="GO:0016020">
    <property type="term" value="C:membrane"/>
    <property type="evidence" value="ECO:0007669"/>
    <property type="project" value="UniProtKB-SubCell"/>
</dbReference>
<dbReference type="AlphaFoldDB" id="A0AAV9FJE0"/>
<feature type="domain" description="Major facilitator superfamily (MFS) profile" evidence="10">
    <location>
        <begin position="1"/>
        <end position="397"/>
    </location>
</feature>
<gene>
    <name evidence="11" type="primary">OCT4</name>
    <name evidence="11" type="ORF">QJS10_CPA01g01049</name>
</gene>
<evidence type="ECO:0000256" key="2">
    <source>
        <dbReference type="ARBA" id="ARBA00022592"/>
    </source>
</evidence>
<feature type="transmembrane region" description="Helical" evidence="9">
    <location>
        <begin position="288"/>
        <end position="307"/>
    </location>
</feature>
<dbReference type="InterPro" id="IPR036259">
    <property type="entry name" value="MFS_trans_sf"/>
</dbReference>
<evidence type="ECO:0000256" key="9">
    <source>
        <dbReference type="SAM" id="Phobius"/>
    </source>
</evidence>
<dbReference type="InterPro" id="IPR005829">
    <property type="entry name" value="Sugar_transporter_CS"/>
</dbReference>
<dbReference type="GO" id="GO:0006817">
    <property type="term" value="P:phosphate ion transport"/>
    <property type="evidence" value="ECO:0007669"/>
    <property type="project" value="UniProtKB-KW"/>
</dbReference>
<dbReference type="PANTHER" id="PTHR24064">
    <property type="entry name" value="SOLUTE CARRIER FAMILY 22 MEMBER"/>
    <property type="match status" value="1"/>
</dbReference>
<keyword evidence="5 9" id="KW-1133">Transmembrane helix</keyword>
<evidence type="ECO:0000256" key="7">
    <source>
        <dbReference type="ARBA" id="ARBA00032043"/>
    </source>
</evidence>
<feature type="transmembrane region" description="Helical" evidence="9">
    <location>
        <begin position="114"/>
        <end position="131"/>
    </location>
</feature>
<sequence>MARARRPWLRGGSCVVKYKIGLAQSGFFVGNMIGSGIFGHLADSSLGRKRSLIAVCVASAVFGCLTSLSPSFWLYAALRFLTGFSSGGMGLCSFVLATEPVGPSARGMAGMSTYYFYSIGIAALSCTAYLTKSSWRALYIATSLPSLAYALAILACVSESPRWYLVRRRPADAMRVMRAIAAGNGRSIPDGASLTLDGSSSSSTEEEAAATPAVALSVLDVLRSPLTRARLCVTVLINFITSMVYYGLSLNVTNLNTNLHINVVLNAASEVPAFALTTALLDQIGRKPLTIGTMWLAGAACLIGGSLGPMKTARMVCAVFGIFAMSGTFNLLGIYAAELFPTVVRNVALGCMSQSAQLGAILAPLVVVFGGAVPFAVFGTCGVLGGVIGFYLPETKNRALFETMEGLEADEKVRLRQCLETNLNSSC</sequence>
<protein>
    <recommendedName>
        <fullName evidence="7">H(+)/Pi cotransporter</fullName>
    </recommendedName>
</protein>
<name>A0AAV9FJE0_ACOCL</name>
<proteinExistence type="inferred from homology"/>
<keyword evidence="12" id="KW-1185">Reference proteome</keyword>
<evidence type="ECO:0000313" key="12">
    <source>
        <dbReference type="Proteomes" id="UP001180020"/>
    </source>
</evidence>
<dbReference type="Proteomes" id="UP001180020">
    <property type="component" value="Unassembled WGS sequence"/>
</dbReference>
<dbReference type="EMBL" id="JAUJYO010000001">
    <property type="protein sequence ID" value="KAK1325562.1"/>
    <property type="molecule type" value="Genomic_DNA"/>
</dbReference>
<dbReference type="PROSITE" id="PS50850">
    <property type="entry name" value="MFS"/>
    <property type="match status" value="1"/>
</dbReference>
<evidence type="ECO:0000256" key="8">
    <source>
        <dbReference type="ARBA" id="ARBA00044504"/>
    </source>
</evidence>
<evidence type="ECO:0000313" key="11">
    <source>
        <dbReference type="EMBL" id="KAK1325562.1"/>
    </source>
</evidence>
<accession>A0AAV9FJE0</accession>
<reference evidence="11" key="1">
    <citation type="journal article" date="2023" name="Nat. Commun.">
        <title>Diploid and tetraploid genomes of Acorus and the evolution of monocots.</title>
        <authorList>
            <person name="Ma L."/>
            <person name="Liu K.W."/>
            <person name="Li Z."/>
            <person name="Hsiao Y.Y."/>
            <person name="Qi Y."/>
            <person name="Fu T."/>
            <person name="Tang G.D."/>
            <person name="Zhang D."/>
            <person name="Sun W.H."/>
            <person name="Liu D.K."/>
            <person name="Li Y."/>
            <person name="Chen G.Z."/>
            <person name="Liu X.D."/>
            <person name="Liao X.Y."/>
            <person name="Jiang Y.T."/>
            <person name="Yu X."/>
            <person name="Hao Y."/>
            <person name="Huang J."/>
            <person name="Zhao X.W."/>
            <person name="Ke S."/>
            <person name="Chen Y.Y."/>
            <person name="Wu W.L."/>
            <person name="Hsu J.L."/>
            <person name="Lin Y.F."/>
            <person name="Huang M.D."/>
            <person name="Li C.Y."/>
            <person name="Huang L."/>
            <person name="Wang Z.W."/>
            <person name="Zhao X."/>
            <person name="Zhong W.Y."/>
            <person name="Peng D.H."/>
            <person name="Ahmad S."/>
            <person name="Lan S."/>
            <person name="Zhang J.S."/>
            <person name="Tsai W.C."/>
            <person name="Van de Peer Y."/>
            <person name="Liu Z.J."/>
        </authorList>
    </citation>
    <scope>NUCLEOTIDE SEQUENCE</scope>
    <source>
        <strain evidence="11">CP</strain>
    </source>
</reference>
<dbReference type="InterPro" id="IPR005828">
    <property type="entry name" value="MFS_sugar_transport-like"/>
</dbReference>
<evidence type="ECO:0000256" key="1">
    <source>
        <dbReference type="ARBA" id="ARBA00004141"/>
    </source>
</evidence>
<evidence type="ECO:0000256" key="5">
    <source>
        <dbReference type="ARBA" id="ARBA00022989"/>
    </source>
</evidence>
<feature type="transmembrane region" description="Helical" evidence="9">
    <location>
        <begin position="80"/>
        <end position="102"/>
    </location>
</feature>
<dbReference type="GO" id="GO:0015293">
    <property type="term" value="F:symporter activity"/>
    <property type="evidence" value="ECO:0007669"/>
    <property type="project" value="UniProtKB-KW"/>
</dbReference>
<feature type="transmembrane region" description="Helical" evidence="9">
    <location>
        <begin position="260"/>
        <end position="281"/>
    </location>
</feature>
<comment type="similarity">
    <text evidence="8">Belongs to the major facilitator superfamily. Phosphate:H(+) symporter (TC 2.A.1.9) family.</text>
</comment>
<comment type="caution">
    <text evidence="11">The sequence shown here is derived from an EMBL/GenBank/DDBJ whole genome shotgun (WGS) entry which is preliminary data.</text>
</comment>
<feature type="transmembrane region" description="Helical" evidence="9">
    <location>
        <begin position="52"/>
        <end position="74"/>
    </location>
</feature>
<evidence type="ECO:0000259" key="10">
    <source>
        <dbReference type="PROSITE" id="PS50850"/>
    </source>
</evidence>
<feature type="transmembrane region" description="Helical" evidence="9">
    <location>
        <begin position="347"/>
        <end position="369"/>
    </location>
</feature>
<evidence type="ECO:0000256" key="4">
    <source>
        <dbReference type="ARBA" id="ARBA00022847"/>
    </source>
</evidence>
<dbReference type="Gene3D" id="1.20.1250.20">
    <property type="entry name" value="MFS general substrate transporter like domains"/>
    <property type="match status" value="1"/>
</dbReference>